<dbReference type="PANTHER" id="PTHR22990">
    <property type="entry name" value="F-BOX ONLY PROTEIN"/>
    <property type="match status" value="1"/>
</dbReference>
<dbReference type="InterPro" id="IPR006311">
    <property type="entry name" value="TAT_signal"/>
</dbReference>
<comment type="caution">
    <text evidence="4">The sequence shown here is derived from an EMBL/GenBank/DDBJ whole genome shotgun (WGS) entry which is preliminary data.</text>
</comment>
<keyword evidence="5" id="KW-1185">Reference proteome</keyword>
<accession>A0A1C2DJE4</accession>
<dbReference type="Gene3D" id="2.160.20.10">
    <property type="entry name" value="Single-stranded right-handed beta-helix, Pectin lyase-like"/>
    <property type="match status" value="1"/>
</dbReference>
<evidence type="ECO:0000259" key="3">
    <source>
        <dbReference type="Pfam" id="PF13229"/>
    </source>
</evidence>
<evidence type="ECO:0000256" key="1">
    <source>
        <dbReference type="ARBA" id="ARBA00022737"/>
    </source>
</evidence>
<feature type="domain" description="Right handed beta helix" evidence="3">
    <location>
        <begin position="147"/>
        <end position="216"/>
    </location>
</feature>
<gene>
    <name evidence="4" type="ORF">QV13_20360</name>
</gene>
<name>A0A1C2DJE4_9HYPH</name>
<dbReference type="NCBIfam" id="TIGR03808">
    <property type="entry name" value="RR_plus_rpt_1"/>
    <property type="match status" value="1"/>
</dbReference>
<dbReference type="InterPro" id="IPR006626">
    <property type="entry name" value="PbH1"/>
</dbReference>
<keyword evidence="1" id="KW-0677">Repeat</keyword>
<feature type="signal peptide" evidence="2">
    <location>
        <begin position="1"/>
        <end position="26"/>
    </location>
</feature>
<dbReference type="NCBIfam" id="TIGR03807">
    <property type="entry name" value="RR_fam_repeat"/>
    <property type="match status" value="2"/>
</dbReference>
<protein>
    <submittedName>
        <fullName evidence="4">Tat protein</fullName>
    </submittedName>
</protein>
<feature type="chain" id="PRO_5008659513" evidence="2">
    <location>
        <begin position="27"/>
        <end position="458"/>
    </location>
</feature>
<dbReference type="OrthoDB" id="9788772at2"/>
<dbReference type="AlphaFoldDB" id="A0A1C2DJE4"/>
<dbReference type="InterPro" id="IPR012334">
    <property type="entry name" value="Pectin_lyas_fold"/>
</dbReference>
<dbReference type="STRING" id="1566387.QV13_20360"/>
<keyword evidence="2" id="KW-0732">Signal</keyword>
<dbReference type="Proteomes" id="UP000094412">
    <property type="component" value="Unassembled WGS sequence"/>
</dbReference>
<dbReference type="Pfam" id="PF13229">
    <property type="entry name" value="Beta_helix"/>
    <property type="match status" value="2"/>
</dbReference>
<dbReference type="RefSeq" id="WP_024925251.1">
    <property type="nucleotide sequence ID" value="NZ_MDEO01000035.1"/>
</dbReference>
<dbReference type="SMART" id="SM00710">
    <property type="entry name" value="PbH1"/>
    <property type="match status" value="9"/>
</dbReference>
<feature type="domain" description="Right handed beta helix" evidence="3">
    <location>
        <begin position="221"/>
        <end position="377"/>
    </location>
</feature>
<dbReference type="InterPro" id="IPR022388">
    <property type="entry name" value="CHP03808"/>
</dbReference>
<dbReference type="InterPro" id="IPR051550">
    <property type="entry name" value="SCF-Subunits/Alg-Epimerases"/>
</dbReference>
<evidence type="ECO:0000256" key="2">
    <source>
        <dbReference type="SAM" id="SignalP"/>
    </source>
</evidence>
<dbReference type="PANTHER" id="PTHR22990:SF15">
    <property type="entry name" value="F-BOX ONLY PROTEIN 10"/>
    <property type="match status" value="1"/>
</dbReference>
<dbReference type="PROSITE" id="PS51318">
    <property type="entry name" value="TAT"/>
    <property type="match status" value="1"/>
</dbReference>
<dbReference type="InterPro" id="IPR039448">
    <property type="entry name" value="Beta_helix"/>
</dbReference>
<evidence type="ECO:0000313" key="5">
    <source>
        <dbReference type="Proteomes" id="UP000094412"/>
    </source>
</evidence>
<dbReference type="InterPro" id="IPR011050">
    <property type="entry name" value="Pectin_lyase_fold/virulence"/>
</dbReference>
<proteinExistence type="predicted"/>
<evidence type="ECO:0000313" key="4">
    <source>
        <dbReference type="EMBL" id="OCX14775.1"/>
    </source>
</evidence>
<dbReference type="EMBL" id="MDEO01000035">
    <property type="protein sequence ID" value="OCX14775.1"/>
    <property type="molecule type" value="Genomic_DNA"/>
</dbReference>
<sequence length="458" mass="46302">MLDRRSLLGFAAGAAMFSLVPGKAAAAKASGAKSSSRTGGIDPGDFGVRPSATDDQSKAFGKMLKAASDANQPIVLPPGTYIVSGLILPPRVRLAGTAGATRLIHGGGGPFLSGENADHVEFSGLVFDGANQYLGESVSGLLDLRSVKTLSIDNCQVNGASKNGIALQRAAGRIERCFISGAADAGIWSVDGAGLSISGNSVIDCANGGILVHRRQTAEDGTMVTANRISRIAARNGGTGQNGNGINVFRAGGVLVSGNVVADCAFSAIRANSGSNVQITGNSCLRSGETALYSEFTFEGAVIANNVVDGAANGISIVNFNEGGRMATCSGNIVRNLSTTGPYPPEVGGFGIGIGVEADTTVSGNIVENAPLYGMQLGWGPYLRNVVATGNVIRNAGTGIAVSVVEGAGSAIIADNIIDGVTNGAIIGHRWAKPATGDLAQSGTSGYPHLVIERNRAS</sequence>
<reference evidence="4 5" key="1">
    <citation type="submission" date="2016-08" db="EMBL/GenBank/DDBJ databases">
        <title>Whole genome sequence of Mesorhizobium sp. strain UASWS1009 isolated from industrial sewage.</title>
        <authorList>
            <person name="Crovadore J."/>
            <person name="Calmin G."/>
            <person name="Chablais R."/>
            <person name="Cochard B."/>
            <person name="Lefort F."/>
        </authorList>
    </citation>
    <scope>NUCLEOTIDE SEQUENCE [LARGE SCALE GENOMIC DNA]</scope>
    <source>
        <strain evidence="4 5">UASWS1009</strain>
    </source>
</reference>
<dbReference type="SUPFAM" id="SSF51126">
    <property type="entry name" value="Pectin lyase-like"/>
    <property type="match status" value="2"/>
</dbReference>
<organism evidence="4 5">
    <name type="scientific">Mesorhizobium hungaricum</name>
    <dbReference type="NCBI Taxonomy" id="1566387"/>
    <lineage>
        <taxon>Bacteria</taxon>
        <taxon>Pseudomonadati</taxon>
        <taxon>Pseudomonadota</taxon>
        <taxon>Alphaproteobacteria</taxon>
        <taxon>Hyphomicrobiales</taxon>
        <taxon>Phyllobacteriaceae</taxon>
        <taxon>Mesorhizobium</taxon>
    </lineage>
</organism>
<dbReference type="InterPro" id="IPR022444">
    <property type="entry name" value="Cofactor-bd_rpt"/>
</dbReference>